<protein>
    <submittedName>
        <fullName evidence="2">Uncharacterized protein</fullName>
    </submittedName>
</protein>
<evidence type="ECO:0000256" key="1">
    <source>
        <dbReference type="SAM" id="MobiDB-lite"/>
    </source>
</evidence>
<evidence type="ECO:0000313" key="3">
    <source>
        <dbReference type="Proteomes" id="UP000077927"/>
    </source>
</evidence>
<dbReference type="EMBL" id="CP012605">
    <property type="protein sequence ID" value="ANH75080.1"/>
    <property type="molecule type" value="Genomic_DNA"/>
</dbReference>
<dbReference type="Proteomes" id="UP000077927">
    <property type="component" value="Chromosome 1"/>
</dbReference>
<feature type="region of interest" description="Disordered" evidence="1">
    <location>
        <begin position="1"/>
        <end position="20"/>
    </location>
</feature>
<accession>A0AAC9FTP4</accession>
<gene>
    <name evidence="2" type="ORF">ACS15_3488</name>
</gene>
<proteinExistence type="predicted"/>
<sequence>MHGDVSCRGRRTHCGEEGAQGFDDPRSVEVSIYAKIAKLCPAC</sequence>
<evidence type="ECO:0000313" key="2">
    <source>
        <dbReference type="EMBL" id="ANH75080.1"/>
    </source>
</evidence>
<dbReference type="KEGG" id="rin:ACS15_3488"/>
<dbReference type="AlphaFoldDB" id="A0AAC9FTP4"/>
<name>A0AAC9FTP4_9RALS</name>
<organism evidence="2 3">
    <name type="scientific">Ralstonia insidiosa</name>
    <dbReference type="NCBI Taxonomy" id="190721"/>
    <lineage>
        <taxon>Bacteria</taxon>
        <taxon>Pseudomonadati</taxon>
        <taxon>Pseudomonadota</taxon>
        <taxon>Betaproteobacteria</taxon>
        <taxon>Burkholderiales</taxon>
        <taxon>Burkholderiaceae</taxon>
        <taxon>Ralstonia</taxon>
    </lineage>
</organism>
<reference evidence="2 3" key="1">
    <citation type="submission" date="2015-09" db="EMBL/GenBank/DDBJ databases">
        <authorList>
            <person name="Xu Y."/>
            <person name="Nagy A."/>
            <person name="Liu N.T."/>
            <person name="Nou X."/>
        </authorList>
    </citation>
    <scope>NUCLEOTIDE SEQUENCE [LARGE SCALE GENOMIC DNA]</scope>
    <source>
        <strain evidence="2 3">FC1138</strain>
    </source>
</reference>